<organism evidence="1 2">
    <name type="scientific">Chryseobacterium salivictor</name>
    <dbReference type="NCBI Taxonomy" id="2547600"/>
    <lineage>
        <taxon>Bacteria</taxon>
        <taxon>Pseudomonadati</taxon>
        <taxon>Bacteroidota</taxon>
        <taxon>Flavobacteriia</taxon>
        <taxon>Flavobacteriales</taxon>
        <taxon>Weeksellaceae</taxon>
        <taxon>Chryseobacterium group</taxon>
        <taxon>Chryseobacterium</taxon>
    </lineage>
</organism>
<dbReference type="Gene3D" id="2.20.110.10">
    <property type="entry name" value="Histone H3 K4-specific methyltransferase SET7/9 N-terminal domain"/>
    <property type="match status" value="1"/>
</dbReference>
<dbReference type="RefSeq" id="WP_133440804.1">
    <property type="nucleotide sequence ID" value="NZ_CP037954.1"/>
</dbReference>
<evidence type="ECO:0000313" key="1">
    <source>
        <dbReference type="EMBL" id="QBO59463.1"/>
    </source>
</evidence>
<proteinExistence type="predicted"/>
<protein>
    <recommendedName>
        <fullName evidence="3">MORN repeat variant</fullName>
    </recommendedName>
</protein>
<dbReference type="SUPFAM" id="SSF82185">
    <property type="entry name" value="Histone H3 K4-specific methyltransferase SET7/9 N-terminal domain"/>
    <property type="match status" value="1"/>
</dbReference>
<evidence type="ECO:0008006" key="3">
    <source>
        <dbReference type="Google" id="ProtNLM"/>
    </source>
</evidence>
<dbReference type="OrthoDB" id="8536728at2"/>
<dbReference type="KEGG" id="csal:NBC122_02661"/>
<dbReference type="EMBL" id="CP037954">
    <property type="protein sequence ID" value="QBO59463.1"/>
    <property type="molecule type" value="Genomic_DNA"/>
</dbReference>
<reference evidence="1 2" key="1">
    <citation type="submission" date="2019-03" db="EMBL/GenBank/DDBJ databases">
        <authorList>
            <person name="Kim H."/>
            <person name="Yu S.-M."/>
        </authorList>
    </citation>
    <scope>NUCLEOTIDE SEQUENCE [LARGE SCALE GENOMIC DNA]</scope>
    <source>
        <strain evidence="1 2">NBC122</strain>
    </source>
</reference>
<evidence type="ECO:0000313" key="2">
    <source>
        <dbReference type="Proteomes" id="UP000294419"/>
    </source>
</evidence>
<name>A0A4P6ZIA4_9FLAO</name>
<dbReference type="PROSITE" id="PS51257">
    <property type="entry name" value="PROKAR_LIPOPROTEIN"/>
    <property type="match status" value="1"/>
</dbReference>
<keyword evidence="2" id="KW-1185">Reference proteome</keyword>
<dbReference type="Proteomes" id="UP000294419">
    <property type="component" value="Chromosome"/>
</dbReference>
<sequence>MKINYFLLLITVSLVSCVPGKSNQYIKEAKIQKRNGKWVETNSTEQGDFVSKGKYRKGDKVGIWRTFIDDKIDQKEVYRKDKIKTQFFYPNGKIKIKGQSTTEVADNFIHWYYHGDWKYYNEKGKLIYIKKYDKGNKTDSIALTKIK</sequence>
<dbReference type="AlphaFoldDB" id="A0A4P6ZIA4"/>
<accession>A0A4P6ZIA4</accession>
<gene>
    <name evidence="1" type="ORF">NBC122_02661</name>
</gene>